<evidence type="ECO:0000313" key="9">
    <source>
        <dbReference type="Proteomes" id="UP001309876"/>
    </source>
</evidence>
<feature type="region of interest" description="Disordered" evidence="6">
    <location>
        <begin position="229"/>
        <end position="286"/>
    </location>
</feature>
<feature type="compositionally biased region" description="Basic and acidic residues" evidence="6">
    <location>
        <begin position="269"/>
        <end position="286"/>
    </location>
</feature>
<dbReference type="GO" id="GO:0016020">
    <property type="term" value="C:membrane"/>
    <property type="evidence" value="ECO:0007669"/>
    <property type="project" value="UniProtKB-SubCell"/>
</dbReference>
<evidence type="ECO:0000256" key="5">
    <source>
        <dbReference type="SAM" id="Coils"/>
    </source>
</evidence>
<dbReference type="InterPro" id="IPR002523">
    <property type="entry name" value="MgTranspt_CorA/ZnTranspt_ZntB"/>
</dbReference>
<keyword evidence="5" id="KW-0175">Coiled coil</keyword>
<evidence type="ECO:0000256" key="1">
    <source>
        <dbReference type="ARBA" id="ARBA00004141"/>
    </source>
</evidence>
<evidence type="ECO:0000256" key="7">
    <source>
        <dbReference type="SAM" id="Phobius"/>
    </source>
</evidence>
<gene>
    <name evidence="8" type="ORF">LTR05_008645</name>
</gene>
<dbReference type="Pfam" id="PF01544">
    <property type="entry name" value="CorA"/>
    <property type="match status" value="1"/>
</dbReference>
<name>A0AAN7PJM7_9EURO</name>
<feature type="coiled-coil region" evidence="5">
    <location>
        <begin position="95"/>
        <end position="122"/>
    </location>
</feature>
<dbReference type="GO" id="GO:0046873">
    <property type="term" value="F:metal ion transmembrane transporter activity"/>
    <property type="evidence" value="ECO:0007669"/>
    <property type="project" value="InterPro"/>
</dbReference>
<protein>
    <submittedName>
        <fullName evidence="8">Uncharacterized protein</fullName>
    </submittedName>
</protein>
<organism evidence="8 9">
    <name type="scientific">Lithohypha guttulata</name>
    <dbReference type="NCBI Taxonomy" id="1690604"/>
    <lineage>
        <taxon>Eukaryota</taxon>
        <taxon>Fungi</taxon>
        <taxon>Dikarya</taxon>
        <taxon>Ascomycota</taxon>
        <taxon>Pezizomycotina</taxon>
        <taxon>Eurotiomycetes</taxon>
        <taxon>Chaetothyriomycetidae</taxon>
        <taxon>Chaetothyriales</taxon>
        <taxon>Trichomeriaceae</taxon>
        <taxon>Lithohypha</taxon>
    </lineage>
</organism>
<dbReference type="InterPro" id="IPR045863">
    <property type="entry name" value="CorA_TM1_TM2"/>
</dbReference>
<dbReference type="Proteomes" id="UP001309876">
    <property type="component" value="Unassembled WGS sequence"/>
</dbReference>
<keyword evidence="9" id="KW-1185">Reference proteome</keyword>
<sequence length="286" mass="33442">MEPGSSGDRDRDGDKDDDYMTQIMFDHPGMRRSRYYFRVLQFLRIMDESVVEMRLYLDKWGADLRLSLKENLSRLDDYCSSLELGSIFEQWEVMKSEWEEGMDQVRQRIARKQTEVQSLRDVLFTATSVREALQARHTNQNIMIFTVVTIIYLPLSLVTAVFGMHNLSSSLHLSTSMTPYAIALVTVSMSTYCFALLGLDWYRNHKTGTSRCAMLYRSIEDRYQQIRGRVTAKRQKRGDEEAGEEPSLTTTWKRPIETLFRRRKRRSANKQDETPTRRENSADTVV</sequence>
<evidence type="ECO:0000313" key="8">
    <source>
        <dbReference type="EMBL" id="KAK5080396.1"/>
    </source>
</evidence>
<proteinExistence type="predicted"/>
<keyword evidence="4 7" id="KW-0472">Membrane</keyword>
<comment type="subcellular location">
    <subcellularLocation>
        <location evidence="1">Membrane</location>
        <topology evidence="1">Multi-pass membrane protein</topology>
    </subcellularLocation>
</comment>
<dbReference type="AlphaFoldDB" id="A0AAN7PJM7"/>
<dbReference type="Gene3D" id="1.20.58.340">
    <property type="entry name" value="Magnesium transport protein CorA, transmembrane region"/>
    <property type="match status" value="1"/>
</dbReference>
<comment type="caution">
    <text evidence="8">The sequence shown here is derived from an EMBL/GenBank/DDBJ whole genome shotgun (WGS) entry which is preliminary data.</text>
</comment>
<feature type="transmembrane region" description="Helical" evidence="7">
    <location>
        <begin position="177"/>
        <end position="199"/>
    </location>
</feature>
<feature type="transmembrane region" description="Helical" evidence="7">
    <location>
        <begin position="142"/>
        <end position="165"/>
    </location>
</feature>
<reference evidence="8 9" key="1">
    <citation type="submission" date="2023-08" db="EMBL/GenBank/DDBJ databases">
        <title>Black Yeasts Isolated from many extreme environments.</title>
        <authorList>
            <person name="Coleine C."/>
            <person name="Stajich J.E."/>
            <person name="Selbmann L."/>
        </authorList>
    </citation>
    <scope>NUCLEOTIDE SEQUENCE [LARGE SCALE GENOMIC DNA]</scope>
    <source>
        <strain evidence="8 9">CCFEE 5910</strain>
    </source>
</reference>
<evidence type="ECO:0000256" key="2">
    <source>
        <dbReference type="ARBA" id="ARBA00022692"/>
    </source>
</evidence>
<evidence type="ECO:0000256" key="3">
    <source>
        <dbReference type="ARBA" id="ARBA00022989"/>
    </source>
</evidence>
<evidence type="ECO:0000256" key="6">
    <source>
        <dbReference type="SAM" id="MobiDB-lite"/>
    </source>
</evidence>
<dbReference type="EMBL" id="JAVRRJ010000015">
    <property type="protein sequence ID" value="KAK5080396.1"/>
    <property type="molecule type" value="Genomic_DNA"/>
</dbReference>
<keyword evidence="2 7" id="KW-0812">Transmembrane</keyword>
<dbReference type="SUPFAM" id="SSF144083">
    <property type="entry name" value="Magnesium transport protein CorA, transmembrane region"/>
    <property type="match status" value="1"/>
</dbReference>
<keyword evidence="3 7" id="KW-1133">Transmembrane helix</keyword>
<accession>A0AAN7PJM7</accession>
<evidence type="ECO:0000256" key="4">
    <source>
        <dbReference type="ARBA" id="ARBA00023136"/>
    </source>
</evidence>